<dbReference type="Proteomes" id="UP000008808">
    <property type="component" value="Chromosome"/>
</dbReference>
<proteinExistence type="predicted"/>
<dbReference type="AlphaFoldDB" id="Q2NAN4"/>
<sequence length="165" mass="18937">MVIGPCGAGKSTVSHRLAALLGLPLTHLDKLHWKPGWVEGTKEELLAALAPIITQDRWLIDGNYGSTMEMRLSRADTVVYLDYPIRLCLWRAAQRVWSLRGRTRPDMGEGCPERFDWAFFRYIAGWNHHARPRTEGLLRGTDARILRFETPQALDAWLAELERDR</sequence>
<dbReference type="PANTHER" id="PTHR37816:SF3">
    <property type="entry name" value="MODULATES DNA TOPOLOGY"/>
    <property type="match status" value="1"/>
</dbReference>
<dbReference type="eggNOG" id="COG0563">
    <property type="taxonomic scope" value="Bacteria"/>
</dbReference>
<evidence type="ECO:0000313" key="1">
    <source>
        <dbReference type="EMBL" id="ABC63257.1"/>
    </source>
</evidence>
<accession>Q2NAN4</accession>
<protein>
    <submittedName>
        <fullName evidence="1">DNA topology modulation protein</fullName>
    </submittedName>
</protein>
<dbReference type="SUPFAM" id="SSF52540">
    <property type="entry name" value="P-loop containing nucleoside triphosphate hydrolases"/>
    <property type="match status" value="1"/>
</dbReference>
<organism evidence="1 2">
    <name type="scientific">Erythrobacter litoralis (strain HTCC2594)</name>
    <dbReference type="NCBI Taxonomy" id="314225"/>
    <lineage>
        <taxon>Bacteria</taxon>
        <taxon>Pseudomonadati</taxon>
        <taxon>Pseudomonadota</taxon>
        <taxon>Alphaproteobacteria</taxon>
        <taxon>Sphingomonadales</taxon>
        <taxon>Erythrobacteraceae</taxon>
        <taxon>Erythrobacter/Porphyrobacter group</taxon>
        <taxon>Erythrobacter</taxon>
    </lineage>
</organism>
<evidence type="ECO:0000313" key="2">
    <source>
        <dbReference type="Proteomes" id="UP000008808"/>
    </source>
</evidence>
<keyword evidence="2" id="KW-1185">Reference proteome</keyword>
<reference evidence="2" key="1">
    <citation type="journal article" date="2009" name="J. Bacteriol.">
        <title>Complete genome sequence of Erythrobacter litoralis HTCC2594.</title>
        <authorList>
            <person name="Oh H.M."/>
            <person name="Giovannoni S.J."/>
            <person name="Ferriera S."/>
            <person name="Johnson J."/>
            <person name="Cho J.C."/>
        </authorList>
    </citation>
    <scope>NUCLEOTIDE SEQUENCE [LARGE SCALE GENOMIC DNA]</scope>
    <source>
        <strain evidence="2">HTCC2594</strain>
    </source>
</reference>
<dbReference type="Gene3D" id="3.40.50.300">
    <property type="entry name" value="P-loop containing nucleotide triphosphate hydrolases"/>
    <property type="match status" value="1"/>
</dbReference>
<dbReference type="InterPro" id="IPR052922">
    <property type="entry name" value="Cytidylate_Kinase-2"/>
</dbReference>
<dbReference type="HOGENOM" id="CLU_092618_0_1_5"/>
<dbReference type="EMBL" id="CP000157">
    <property type="protein sequence ID" value="ABC63257.1"/>
    <property type="molecule type" value="Genomic_DNA"/>
</dbReference>
<dbReference type="KEGG" id="eli:ELI_05825"/>
<dbReference type="STRING" id="314225.ELI_05825"/>
<gene>
    <name evidence="1" type="ordered locus">ELI_05825</name>
</gene>
<dbReference type="PANTHER" id="PTHR37816">
    <property type="entry name" value="YALI0E33011P"/>
    <property type="match status" value="1"/>
</dbReference>
<name>Q2NAN4_ERYLH</name>
<dbReference type="InterPro" id="IPR027417">
    <property type="entry name" value="P-loop_NTPase"/>
</dbReference>